<keyword evidence="3" id="KW-1185">Reference proteome</keyword>
<dbReference type="EMBL" id="JAACNO010000735">
    <property type="protein sequence ID" value="KAF4145409.1"/>
    <property type="molecule type" value="Genomic_DNA"/>
</dbReference>
<comment type="caution">
    <text evidence="1">The sequence shown here is derived from an EMBL/GenBank/DDBJ whole genome shotgun (WGS) entry which is preliminary data.</text>
</comment>
<name>A0A833WMS3_PHYIN</name>
<gene>
    <name evidence="1" type="ORF">GN244_ATG01218</name>
    <name evidence="2" type="ORF">GN958_ATG05439</name>
</gene>
<evidence type="ECO:0000313" key="3">
    <source>
        <dbReference type="Proteomes" id="UP000602510"/>
    </source>
</evidence>
<proteinExistence type="predicted"/>
<evidence type="ECO:0000313" key="2">
    <source>
        <dbReference type="EMBL" id="KAF4145409.1"/>
    </source>
</evidence>
<dbReference type="AlphaFoldDB" id="A0A833WMS3"/>
<protein>
    <submittedName>
        <fullName evidence="1">Uncharacterized protein</fullName>
    </submittedName>
</protein>
<accession>A0A833WMS3</accession>
<organism evidence="1 3">
    <name type="scientific">Phytophthora infestans</name>
    <name type="common">Potato late blight agent</name>
    <name type="synonym">Botrytis infestans</name>
    <dbReference type="NCBI Taxonomy" id="4787"/>
    <lineage>
        <taxon>Eukaryota</taxon>
        <taxon>Sar</taxon>
        <taxon>Stramenopiles</taxon>
        <taxon>Oomycota</taxon>
        <taxon>Peronosporomycetes</taxon>
        <taxon>Peronosporales</taxon>
        <taxon>Peronosporaceae</taxon>
        <taxon>Phytophthora</taxon>
    </lineage>
</organism>
<sequence length="80" mass="8844">MAATINRIQSALCHAAVAKSDDCHLMPQHTTLCVIKNDLFNKYSEMLAELTEDGETCNDVLKSFSKSLKISNILKTTART</sequence>
<evidence type="ECO:0000313" key="1">
    <source>
        <dbReference type="EMBL" id="KAF4046383.1"/>
    </source>
</evidence>
<reference evidence="1" key="1">
    <citation type="submission" date="2020-04" db="EMBL/GenBank/DDBJ databases">
        <title>Hybrid Assembly of Korean Phytophthora infestans isolates.</title>
        <authorList>
            <person name="Prokchorchik M."/>
            <person name="Lee Y."/>
            <person name="Seo J."/>
            <person name="Cho J.-H."/>
            <person name="Park Y.-E."/>
            <person name="Jang D.-C."/>
            <person name="Im J.-S."/>
            <person name="Choi J.-G."/>
            <person name="Park H.-J."/>
            <person name="Lee G.-B."/>
            <person name="Lee Y.-G."/>
            <person name="Hong S.-Y."/>
            <person name="Cho K."/>
            <person name="Sohn K.H."/>
        </authorList>
    </citation>
    <scope>NUCLEOTIDE SEQUENCE</scope>
    <source>
        <strain evidence="1">KR_1_A1</strain>
        <strain evidence="2">KR_2_A2</strain>
    </source>
</reference>
<dbReference type="Proteomes" id="UP000602510">
    <property type="component" value="Unassembled WGS sequence"/>
</dbReference>
<dbReference type="EMBL" id="WSZM01000017">
    <property type="protein sequence ID" value="KAF4046383.1"/>
    <property type="molecule type" value="Genomic_DNA"/>
</dbReference>
<dbReference type="Proteomes" id="UP000704712">
    <property type="component" value="Unassembled WGS sequence"/>
</dbReference>